<dbReference type="InterPro" id="IPR013785">
    <property type="entry name" value="Aldolase_TIM"/>
</dbReference>
<dbReference type="EMBL" id="CP104562">
    <property type="protein sequence ID" value="UXH80989.1"/>
    <property type="molecule type" value="Genomic_DNA"/>
</dbReference>
<dbReference type="SUPFAM" id="SSF51445">
    <property type="entry name" value="(Trans)glycosidases"/>
    <property type="match status" value="1"/>
</dbReference>
<feature type="domain" description="Glycoside-hydrolase family GH114 TIM-barrel" evidence="1">
    <location>
        <begin position="17"/>
        <end position="243"/>
    </location>
</feature>
<proteinExistence type="predicted"/>
<dbReference type="InterPro" id="IPR017853">
    <property type="entry name" value="GH"/>
</dbReference>
<evidence type="ECO:0000259" key="1">
    <source>
        <dbReference type="Pfam" id="PF03537"/>
    </source>
</evidence>
<keyword evidence="3" id="KW-1185">Reference proteome</keyword>
<protein>
    <submittedName>
        <fullName evidence="2">Endo alpha-1,4 polygalactosaminidase</fullName>
    </submittedName>
</protein>
<sequence length="249" mass="27540">MATAQAQTWWKPGVNTTWQWQLTGTVNTSYNVDVYDVDLFDTPTQTIAQLKAAGRKVVCYFSAGSSENWRSDFNRFQAADMGNALDGWDGERWLDTRSVNVRSIMLSRLDLAVSKGCDGVEPDNVDGYSNSTGFSLTSATQLDYNKYLANAAHGRGLAIALKNDVDQLSALEPYFDMAVNEQCNQYAECGGYSVFTSKGKPVFNAEYASKYRKNTSGARDKLCAAMATAKIRTLVLALDLDDSYRFSCF</sequence>
<evidence type="ECO:0000313" key="3">
    <source>
        <dbReference type="Proteomes" id="UP001064933"/>
    </source>
</evidence>
<dbReference type="Gene3D" id="3.20.20.70">
    <property type="entry name" value="Aldolase class I"/>
    <property type="match status" value="1"/>
</dbReference>
<dbReference type="Proteomes" id="UP001064933">
    <property type="component" value="Chromosome"/>
</dbReference>
<reference evidence="2" key="1">
    <citation type="submission" date="2022-10" db="EMBL/GenBank/DDBJ databases">
        <title>Characterization and whole genome sequencing of a new Roseateles species, isolated from fresh water.</title>
        <authorList>
            <person name="Guliayeva D.Y."/>
            <person name="Akhremchuk A.E."/>
            <person name="Sikolenko M.A."/>
            <person name="Valentovich L.N."/>
            <person name="Sidarenka A.V."/>
        </authorList>
    </citation>
    <scope>NUCLEOTIDE SEQUENCE</scope>
    <source>
        <strain evidence="2">BIM B-1768</strain>
    </source>
</reference>
<dbReference type="InterPro" id="IPR004352">
    <property type="entry name" value="GH114_TIM-barrel"/>
</dbReference>
<evidence type="ECO:0000313" key="2">
    <source>
        <dbReference type="EMBL" id="UXH80989.1"/>
    </source>
</evidence>
<gene>
    <name evidence="2" type="ORF">N4261_21730</name>
</gene>
<accession>A0ABY6B821</accession>
<dbReference type="PANTHER" id="PTHR35273">
    <property type="entry name" value="ALPHA-1,4 POLYGALACTOSAMINIDASE, PUTATIVE (AFU_ORTHOLOGUE AFUA_3G07890)-RELATED"/>
    <property type="match status" value="1"/>
</dbReference>
<dbReference type="PANTHER" id="PTHR35273:SF2">
    <property type="entry name" value="ALPHA-GALACTOSIDASE"/>
    <property type="match status" value="1"/>
</dbReference>
<name>A0ABY6B821_9BURK</name>
<dbReference type="Pfam" id="PF03537">
    <property type="entry name" value="Glyco_hydro_114"/>
    <property type="match status" value="1"/>
</dbReference>
<organism evidence="2 3">
    <name type="scientific">Roseateles amylovorans</name>
    <dbReference type="NCBI Taxonomy" id="2978473"/>
    <lineage>
        <taxon>Bacteria</taxon>
        <taxon>Pseudomonadati</taxon>
        <taxon>Pseudomonadota</taxon>
        <taxon>Betaproteobacteria</taxon>
        <taxon>Burkholderiales</taxon>
        <taxon>Sphaerotilaceae</taxon>
        <taxon>Roseateles</taxon>
    </lineage>
</organism>